<feature type="compositionally biased region" description="Basic and acidic residues" evidence="12">
    <location>
        <begin position="58"/>
        <end position="67"/>
    </location>
</feature>
<comment type="similarity">
    <text evidence="1">Belongs to the protein kinase superfamily. RIO-type Ser/Thr kinase family.</text>
</comment>
<dbReference type="SMART" id="SM00090">
    <property type="entry name" value="RIO"/>
    <property type="match status" value="1"/>
</dbReference>
<comment type="catalytic activity">
    <reaction evidence="10">
        <text>L-threonyl-[protein] + ATP = O-phospho-L-threonyl-[protein] + ADP + H(+)</text>
        <dbReference type="Rhea" id="RHEA:46608"/>
        <dbReference type="Rhea" id="RHEA-COMP:11060"/>
        <dbReference type="Rhea" id="RHEA-COMP:11605"/>
        <dbReference type="ChEBI" id="CHEBI:15378"/>
        <dbReference type="ChEBI" id="CHEBI:30013"/>
        <dbReference type="ChEBI" id="CHEBI:30616"/>
        <dbReference type="ChEBI" id="CHEBI:61977"/>
        <dbReference type="ChEBI" id="CHEBI:456216"/>
        <dbReference type="EC" id="2.7.11.1"/>
    </reaction>
</comment>
<evidence type="ECO:0000256" key="9">
    <source>
        <dbReference type="ARBA" id="ARBA00022842"/>
    </source>
</evidence>
<evidence type="ECO:0000259" key="13">
    <source>
        <dbReference type="SMART" id="SM00090"/>
    </source>
</evidence>
<dbReference type="InterPro" id="IPR011009">
    <property type="entry name" value="Kinase-like_dom_sf"/>
</dbReference>
<evidence type="ECO:0000256" key="11">
    <source>
        <dbReference type="ARBA" id="ARBA00048679"/>
    </source>
</evidence>
<keyword evidence="8" id="KW-0067">ATP-binding</keyword>
<reference evidence="14" key="1">
    <citation type="submission" date="2023-10" db="EMBL/GenBank/DDBJ databases">
        <authorList>
            <person name="Chen Y."/>
            <person name="Shah S."/>
            <person name="Dougan E. K."/>
            <person name="Thang M."/>
            <person name="Chan C."/>
        </authorList>
    </citation>
    <scope>NUCLEOTIDE SEQUENCE [LARGE SCALE GENOMIC DNA]</scope>
</reference>
<evidence type="ECO:0000256" key="5">
    <source>
        <dbReference type="ARBA" id="ARBA00022723"/>
    </source>
</evidence>
<keyword evidence="6" id="KW-0547">Nucleotide-binding</keyword>
<gene>
    <name evidence="14" type="ORF">PCOR1329_LOCUS13700</name>
</gene>
<dbReference type="InterPro" id="IPR018935">
    <property type="entry name" value="RIO_kinase_CS"/>
</dbReference>
<dbReference type="InterPro" id="IPR051272">
    <property type="entry name" value="RIO-type_Ser/Thr_kinase"/>
</dbReference>
<comment type="caution">
    <text evidence="14">The sequence shown here is derived from an EMBL/GenBank/DDBJ whole genome shotgun (WGS) entry which is preliminary data.</text>
</comment>
<accession>A0ABN9QR90</accession>
<keyword evidence="9" id="KW-0460">Magnesium</keyword>
<protein>
    <recommendedName>
        <fullName evidence="2">non-specific serine/threonine protein kinase</fullName>
        <ecNumber evidence="2">2.7.11.1</ecNumber>
    </recommendedName>
</protein>
<feature type="domain" description="RIO kinase" evidence="13">
    <location>
        <begin position="129"/>
        <end position="368"/>
    </location>
</feature>
<dbReference type="Pfam" id="PF01163">
    <property type="entry name" value="RIO1"/>
    <property type="match status" value="1"/>
</dbReference>
<name>A0ABN9QR90_9DINO</name>
<evidence type="ECO:0000256" key="1">
    <source>
        <dbReference type="ARBA" id="ARBA00009196"/>
    </source>
</evidence>
<evidence type="ECO:0000256" key="7">
    <source>
        <dbReference type="ARBA" id="ARBA00022777"/>
    </source>
</evidence>
<feature type="compositionally biased region" description="Acidic residues" evidence="12">
    <location>
        <begin position="37"/>
        <end position="57"/>
    </location>
</feature>
<proteinExistence type="inferred from homology"/>
<evidence type="ECO:0000256" key="3">
    <source>
        <dbReference type="ARBA" id="ARBA00022527"/>
    </source>
</evidence>
<dbReference type="InterPro" id="IPR000687">
    <property type="entry name" value="RIO_kinase"/>
</dbReference>
<organism evidence="14 15">
    <name type="scientific">Prorocentrum cordatum</name>
    <dbReference type="NCBI Taxonomy" id="2364126"/>
    <lineage>
        <taxon>Eukaryota</taxon>
        <taxon>Sar</taxon>
        <taxon>Alveolata</taxon>
        <taxon>Dinophyceae</taxon>
        <taxon>Prorocentrales</taxon>
        <taxon>Prorocentraceae</taxon>
        <taxon>Prorocentrum</taxon>
    </lineage>
</organism>
<comment type="catalytic activity">
    <reaction evidence="11">
        <text>L-seryl-[protein] + ATP = O-phospho-L-seryl-[protein] + ADP + H(+)</text>
        <dbReference type="Rhea" id="RHEA:17989"/>
        <dbReference type="Rhea" id="RHEA-COMP:9863"/>
        <dbReference type="Rhea" id="RHEA-COMP:11604"/>
        <dbReference type="ChEBI" id="CHEBI:15378"/>
        <dbReference type="ChEBI" id="CHEBI:29999"/>
        <dbReference type="ChEBI" id="CHEBI:30616"/>
        <dbReference type="ChEBI" id="CHEBI:83421"/>
        <dbReference type="ChEBI" id="CHEBI:456216"/>
        <dbReference type="EC" id="2.7.11.1"/>
    </reaction>
</comment>
<evidence type="ECO:0000256" key="12">
    <source>
        <dbReference type="SAM" id="MobiDB-lite"/>
    </source>
</evidence>
<keyword evidence="15" id="KW-1185">Reference proteome</keyword>
<feature type="region of interest" description="Disordered" evidence="12">
    <location>
        <begin position="1"/>
        <end position="76"/>
    </location>
</feature>
<evidence type="ECO:0000256" key="8">
    <source>
        <dbReference type="ARBA" id="ARBA00022840"/>
    </source>
</evidence>
<keyword evidence="7" id="KW-0418">Kinase</keyword>
<evidence type="ECO:0000313" key="14">
    <source>
        <dbReference type="EMBL" id="CAK0807980.1"/>
    </source>
</evidence>
<dbReference type="SUPFAM" id="SSF56112">
    <property type="entry name" value="Protein kinase-like (PK-like)"/>
    <property type="match status" value="1"/>
</dbReference>
<dbReference type="Gene3D" id="1.10.510.10">
    <property type="entry name" value="Transferase(Phosphotransferase) domain 1"/>
    <property type="match status" value="1"/>
</dbReference>
<dbReference type="InterPro" id="IPR018934">
    <property type="entry name" value="RIO_dom"/>
</dbReference>
<evidence type="ECO:0000256" key="4">
    <source>
        <dbReference type="ARBA" id="ARBA00022679"/>
    </source>
</evidence>
<dbReference type="CDD" id="cd05147">
    <property type="entry name" value="RIO1_euk"/>
    <property type="match status" value="1"/>
</dbReference>
<keyword evidence="5" id="KW-0479">Metal-binding</keyword>
<dbReference type="EC" id="2.7.11.1" evidence="2"/>
<dbReference type="PROSITE" id="PS01245">
    <property type="entry name" value="RIO1"/>
    <property type="match status" value="1"/>
</dbReference>
<evidence type="ECO:0000256" key="10">
    <source>
        <dbReference type="ARBA" id="ARBA00047899"/>
    </source>
</evidence>
<evidence type="ECO:0000256" key="6">
    <source>
        <dbReference type="ARBA" id="ARBA00022741"/>
    </source>
</evidence>
<keyword evidence="4" id="KW-0808">Transferase</keyword>
<sequence length="579" mass="64161">MAVLQEDPTGDGGVQADLANERPARPAAEGQEAAAEKDEDDLSDESWDEYDCDDDYWDHDRLPRDSRQQPPRCGVADAATARHAVLQRLQARINFDALPQNAAGMGHAARNSAVASERKAAASKNYGLTRDTRATVDQVLDPRTLLVLSKFLKNGVFEAIHGCISTGKEANVYYAVAPGGLERAVKVYKTSILVFKDRARYVEGEYRFRHGYCKSNPRKMVAQWAEKEMRNLKRFHWDCRLVLAQVMELRQNVLVMQFIGEDGDAAPRLKDVTFLSPDEWLRLYIQCAVSMRRMMQEGKLVHGDLSEFNMLYHAGDLYIIDVSQSVECDHPHALDFLKRDCVNVNNFFSKRTGCHPVSVKRLFDFVVTKELPGAAPGPECEAEAFEALLDAAAEAMSDTVDLHVQACDRDLCRRRFGHSVVVLPSCDGDVIVDLESAAMSLEPGAPEEVSERDNVEMGDVDMPSWFKGRGEMQDMMRRLLLANVRETAELSAAVYCEYCIGVGSGLAVACPAEGRKCSERSQALRECAAAGENIDFKGRGPPHARVMMAAIEHGAKRAVAAGPRRNEGQKVKEAFGDVL</sequence>
<evidence type="ECO:0000256" key="2">
    <source>
        <dbReference type="ARBA" id="ARBA00012513"/>
    </source>
</evidence>
<dbReference type="EMBL" id="CAUYUJ010004058">
    <property type="protein sequence ID" value="CAK0807980.1"/>
    <property type="molecule type" value="Genomic_DNA"/>
</dbReference>
<dbReference type="Gene3D" id="3.30.200.20">
    <property type="entry name" value="Phosphorylase Kinase, domain 1"/>
    <property type="match status" value="1"/>
</dbReference>
<dbReference type="Proteomes" id="UP001189429">
    <property type="component" value="Unassembled WGS sequence"/>
</dbReference>
<keyword evidence="3" id="KW-0723">Serine/threonine-protein kinase</keyword>
<evidence type="ECO:0000313" key="15">
    <source>
        <dbReference type="Proteomes" id="UP001189429"/>
    </source>
</evidence>
<dbReference type="PANTHER" id="PTHR45723">
    <property type="entry name" value="SERINE/THREONINE-PROTEIN KINASE RIO1"/>
    <property type="match status" value="1"/>
</dbReference>